<reference evidence="1" key="1">
    <citation type="journal article" date="2012" name="Nature">
        <title>The tomato genome sequence provides insights into fleshy fruit evolution.</title>
        <authorList>
            <consortium name="Tomato Genome Consortium"/>
        </authorList>
    </citation>
    <scope>NUCLEOTIDE SEQUENCE [LARGE SCALE GENOMIC DNA]</scope>
    <source>
        <strain evidence="1">cv. Heinz 1706</strain>
    </source>
</reference>
<evidence type="ECO:0000313" key="2">
    <source>
        <dbReference type="Proteomes" id="UP000004994"/>
    </source>
</evidence>
<dbReference type="Gramene" id="Solyc11g018760.1.1">
    <property type="protein sequence ID" value="Solyc11g018760.1.1"/>
    <property type="gene ID" value="Solyc11g018760.1"/>
</dbReference>
<keyword evidence="2" id="KW-1185">Reference proteome</keyword>
<dbReference type="Proteomes" id="UP000004994">
    <property type="component" value="Chromosome 11"/>
</dbReference>
<organism evidence="1">
    <name type="scientific">Solanum lycopersicum</name>
    <name type="common">Tomato</name>
    <name type="synonym">Lycopersicon esculentum</name>
    <dbReference type="NCBI Taxonomy" id="4081"/>
    <lineage>
        <taxon>Eukaryota</taxon>
        <taxon>Viridiplantae</taxon>
        <taxon>Streptophyta</taxon>
        <taxon>Embryophyta</taxon>
        <taxon>Tracheophyta</taxon>
        <taxon>Spermatophyta</taxon>
        <taxon>Magnoliopsida</taxon>
        <taxon>eudicotyledons</taxon>
        <taxon>Gunneridae</taxon>
        <taxon>Pentapetalae</taxon>
        <taxon>asterids</taxon>
        <taxon>lamiids</taxon>
        <taxon>Solanales</taxon>
        <taxon>Solanaceae</taxon>
        <taxon>Solanoideae</taxon>
        <taxon>Solaneae</taxon>
        <taxon>Solanum</taxon>
        <taxon>Solanum subgen. Lycopersicon</taxon>
    </lineage>
</organism>
<dbReference type="InParanoid" id="K4D6T0"/>
<name>K4D6T0_SOLLC</name>
<accession>K4D6T0</accession>
<protein>
    <submittedName>
        <fullName evidence="1">Uncharacterized protein</fullName>
    </submittedName>
</protein>
<dbReference type="HOGENOM" id="CLU_3176395_0_0_1"/>
<reference evidence="1" key="2">
    <citation type="submission" date="2015-06" db="UniProtKB">
        <authorList>
            <consortium name="EnsemblPlants"/>
        </authorList>
    </citation>
    <scope>IDENTIFICATION</scope>
    <source>
        <strain evidence="1">cv. Heinz 1706</strain>
    </source>
</reference>
<sequence length="47" mass="5607">MMWVCESYRLLLFLGIGLFVLAPFNSRKPETLSSFRFYADFILRFLP</sequence>
<dbReference type="EnsemblPlants" id="Solyc11g018760.1.1">
    <property type="protein sequence ID" value="Solyc11g018760.1.1"/>
    <property type="gene ID" value="Solyc11g018760.1"/>
</dbReference>
<evidence type="ECO:0000313" key="1">
    <source>
        <dbReference type="EnsemblPlants" id="Solyc11g018760.1.1"/>
    </source>
</evidence>
<dbReference type="AlphaFoldDB" id="K4D6T0"/>
<proteinExistence type="predicted"/>
<dbReference type="PaxDb" id="4081-Solyc11g018760.1.1"/>